<proteinExistence type="predicted"/>
<comment type="caution">
    <text evidence="1">The sequence shown here is derived from an EMBL/GenBank/DDBJ whole genome shotgun (WGS) entry which is preliminary data.</text>
</comment>
<dbReference type="EMBL" id="CAJOBJ010371641">
    <property type="protein sequence ID" value="CAF5223689.1"/>
    <property type="molecule type" value="Genomic_DNA"/>
</dbReference>
<gene>
    <name evidence="1" type="ORF">GIL414_LOCUS85708</name>
</gene>
<protein>
    <submittedName>
        <fullName evidence="1">Uncharacterized protein</fullName>
    </submittedName>
</protein>
<evidence type="ECO:0000313" key="2">
    <source>
        <dbReference type="Proteomes" id="UP000681720"/>
    </source>
</evidence>
<dbReference type="AlphaFoldDB" id="A0A8S3JY39"/>
<dbReference type="Proteomes" id="UP000681720">
    <property type="component" value="Unassembled WGS sequence"/>
</dbReference>
<feature type="non-terminal residue" evidence="1">
    <location>
        <position position="32"/>
    </location>
</feature>
<sequence length="32" mass="3708">MNSDMTCAQLRYSNNDEFVTIAKALELMNDLR</sequence>
<evidence type="ECO:0000313" key="1">
    <source>
        <dbReference type="EMBL" id="CAF5223689.1"/>
    </source>
</evidence>
<reference evidence="1" key="1">
    <citation type="submission" date="2021-02" db="EMBL/GenBank/DDBJ databases">
        <authorList>
            <person name="Nowell W R."/>
        </authorList>
    </citation>
    <scope>NUCLEOTIDE SEQUENCE</scope>
</reference>
<accession>A0A8S3JY39</accession>
<name>A0A8S3JY39_9BILA</name>
<organism evidence="1 2">
    <name type="scientific">Rotaria magnacalcarata</name>
    <dbReference type="NCBI Taxonomy" id="392030"/>
    <lineage>
        <taxon>Eukaryota</taxon>
        <taxon>Metazoa</taxon>
        <taxon>Spiralia</taxon>
        <taxon>Gnathifera</taxon>
        <taxon>Rotifera</taxon>
        <taxon>Eurotatoria</taxon>
        <taxon>Bdelloidea</taxon>
        <taxon>Philodinida</taxon>
        <taxon>Philodinidae</taxon>
        <taxon>Rotaria</taxon>
    </lineage>
</organism>